<gene>
    <name evidence="1" type="ORF">HMPREF1541_06878</name>
</gene>
<dbReference type="EMBL" id="KB822722">
    <property type="protein sequence ID" value="ETN38838.1"/>
    <property type="molecule type" value="Genomic_DNA"/>
</dbReference>
<evidence type="ECO:0000313" key="1">
    <source>
        <dbReference type="EMBL" id="ETN38838.1"/>
    </source>
</evidence>
<accession>W2RSX1</accession>
<dbReference type="GO" id="GO:0005829">
    <property type="term" value="C:cytosol"/>
    <property type="evidence" value="ECO:0007669"/>
    <property type="project" value="TreeGrafter"/>
</dbReference>
<sequence length="351" mass="39128">MVHYIRFLSPPQALTVQKRTITVSAVIAVTTDLGDSYLVEDADLIVRVVEAQTNQVISEQNVTWKAFSRALKANVQCSGKYSGRSVCVHVTTLTTQSSLDSKKIPSILDVWSSTFALSDRTRSEPIVARKLPLSNGSRLQVWEETGDSIARHVWDASLGFLMYFELVLPSEPSDNASYLQTLVQSSKSKPLQVLELGTGCGTVGIAFAQLLESSVVLTDLEDAMVILRANVKIAKPTASSTLRDEVFDWGAELDDSFSSKYDLILVSDCIYNPDSSVHLVKTLRFLTRCARKALILVGFKRRHDGDDVFFEHMNESRFEVLERHDIHLPHLASDYDAYAPIIEFHVFRASP</sequence>
<evidence type="ECO:0000313" key="2">
    <source>
        <dbReference type="Proteomes" id="UP000030752"/>
    </source>
</evidence>
<reference evidence="1 2" key="1">
    <citation type="submission" date="2013-03" db="EMBL/GenBank/DDBJ databases">
        <title>The Genome Sequence of Phialophora europaea CBS 101466.</title>
        <authorList>
            <consortium name="The Broad Institute Genomics Platform"/>
            <person name="Cuomo C."/>
            <person name="de Hoog S."/>
            <person name="Gorbushina A."/>
            <person name="Walker B."/>
            <person name="Young S.K."/>
            <person name="Zeng Q."/>
            <person name="Gargeya S."/>
            <person name="Fitzgerald M."/>
            <person name="Haas B."/>
            <person name="Abouelleil A."/>
            <person name="Allen A.W."/>
            <person name="Alvarado L."/>
            <person name="Arachchi H.M."/>
            <person name="Berlin A.M."/>
            <person name="Chapman S.B."/>
            <person name="Gainer-Dewar J."/>
            <person name="Goldberg J."/>
            <person name="Griggs A."/>
            <person name="Gujja S."/>
            <person name="Hansen M."/>
            <person name="Howarth C."/>
            <person name="Imamovic A."/>
            <person name="Ireland A."/>
            <person name="Larimer J."/>
            <person name="McCowan C."/>
            <person name="Murphy C."/>
            <person name="Pearson M."/>
            <person name="Poon T.W."/>
            <person name="Priest M."/>
            <person name="Roberts A."/>
            <person name="Saif S."/>
            <person name="Shea T."/>
            <person name="Sisk P."/>
            <person name="Sykes S."/>
            <person name="Wortman J."/>
            <person name="Nusbaum C."/>
            <person name="Birren B."/>
        </authorList>
    </citation>
    <scope>NUCLEOTIDE SEQUENCE [LARGE SCALE GENOMIC DNA]</scope>
    <source>
        <strain evidence="1 2">CBS 101466</strain>
    </source>
</reference>
<name>W2RSX1_CYPE1</name>
<dbReference type="CDD" id="cd02440">
    <property type="entry name" value="AdoMet_MTases"/>
    <property type="match status" value="1"/>
</dbReference>
<dbReference type="PANTHER" id="PTHR14614:SF132">
    <property type="entry name" value="PROTEIN-LYSINE METHYLTRANSFERASE C42C1.13"/>
    <property type="match status" value="1"/>
</dbReference>
<dbReference type="PANTHER" id="PTHR14614">
    <property type="entry name" value="HEPATOCELLULAR CARCINOMA-ASSOCIATED ANTIGEN"/>
    <property type="match status" value="1"/>
</dbReference>
<dbReference type="Gene3D" id="3.40.50.150">
    <property type="entry name" value="Vaccinia Virus protein VP39"/>
    <property type="match status" value="1"/>
</dbReference>
<dbReference type="HOGENOM" id="CLU_036731_1_0_1"/>
<dbReference type="STRING" id="1220924.W2RSX1"/>
<dbReference type="GeneID" id="19974217"/>
<protein>
    <submittedName>
        <fullName evidence="1">Uncharacterized protein</fullName>
    </submittedName>
</protein>
<dbReference type="InterPro" id="IPR019410">
    <property type="entry name" value="Methyltransf_16"/>
</dbReference>
<dbReference type="Pfam" id="PF10294">
    <property type="entry name" value="Methyltransf_16"/>
    <property type="match status" value="1"/>
</dbReference>
<dbReference type="Proteomes" id="UP000030752">
    <property type="component" value="Unassembled WGS sequence"/>
</dbReference>
<dbReference type="SUPFAM" id="SSF53335">
    <property type="entry name" value="S-adenosyl-L-methionine-dependent methyltransferases"/>
    <property type="match status" value="1"/>
</dbReference>
<dbReference type="VEuPathDB" id="FungiDB:HMPREF1541_06878"/>
<dbReference type="OrthoDB" id="413520at2759"/>
<proteinExistence type="predicted"/>
<dbReference type="AlphaFoldDB" id="W2RSX1"/>
<dbReference type="InParanoid" id="W2RSX1"/>
<dbReference type="RefSeq" id="XP_008719427.1">
    <property type="nucleotide sequence ID" value="XM_008721205.1"/>
</dbReference>
<dbReference type="GO" id="GO:0008757">
    <property type="term" value="F:S-adenosylmethionine-dependent methyltransferase activity"/>
    <property type="evidence" value="ECO:0007669"/>
    <property type="project" value="UniProtKB-ARBA"/>
</dbReference>
<dbReference type="eggNOG" id="KOG2793">
    <property type="taxonomic scope" value="Eukaryota"/>
</dbReference>
<organism evidence="1 2">
    <name type="scientific">Cyphellophora europaea (strain CBS 101466)</name>
    <name type="common">Phialophora europaea</name>
    <dbReference type="NCBI Taxonomy" id="1220924"/>
    <lineage>
        <taxon>Eukaryota</taxon>
        <taxon>Fungi</taxon>
        <taxon>Dikarya</taxon>
        <taxon>Ascomycota</taxon>
        <taxon>Pezizomycotina</taxon>
        <taxon>Eurotiomycetes</taxon>
        <taxon>Chaetothyriomycetidae</taxon>
        <taxon>Chaetothyriales</taxon>
        <taxon>Cyphellophoraceae</taxon>
        <taxon>Cyphellophora</taxon>
    </lineage>
</organism>
<keyword evidence="2" id="KW-1185">Reference proteome</keyword>
<dbReference type="InterPro" id="IPR029063">
    <property type="entry name" value="SAM-dependent_MTases_sf"/>
</dbReference>